<reference evidence="2 3" key="1">
    <citation type="submission" date="2019-12" db="EMBL/GenBank/DDBJ databases">
        <authorList>
            <person name="Huq M.A."/>
        </authorList>
    </citation>
    <scope>NUCLEOTIDE SEQUENCE [LARGE SCALE GENOMIC DNA]</scope>
    <source>
        <strain evidence="2 3">MAH-25</strain>
    </source>
</reference>
<evidence type="ECO:0000313" key="3">
    <source>
        <dbReference type="Proteomes" id="UP000469385"/>
    </source>
</evidence>
<dbReference type="EMBL" id="WSEL01000009">
    <property type="protein sequence ID" value="MVQ31565.1"/>
    <property type="molecule type" value="Genomic_DNA"/>
</dbReference>
<dbReference type="Proteomes" id="UP000469385">
    <property type="component" value="Unassembled WGS sequence"/>
</dbReference>
<dbReference type="AlphaFoldDB" id="A0A6N8IY81"/>
<organism evidence="2 3">
    <name type="scientific">Ramlibacter pinisoli</name>
    <dbReference type="NCBI Taxonomy" id="2682844"/>
    <lineage>
        <taxon>Bacteria</taxon>
        <taxon>Pseudomonadati</taxon>
        <taxon>Pseudomonadota</taxon>
        <taxon>Betaproteobacteria</taxon>
        <taxon>Burkholderiales</taxon>
        <taxon>Comamonadaceae</taxon>
        <taxon>Ramlibacter</taxon>
    </lineage>
</organism>
<evidence type="ECO:0000256" key="1">
    <source>
        <dbReference type="SAM" id="MobiDB-lite"/>
    </source>
</evidence>
<protein>
    <submittedName>
        <fullName evidence="2">DUF1631 family protein</fullName>
    </submittedName>
</protein>
<feature type="region of interest" description="Disordered" evidence="1">
    <location>
        <begin position="637"/>
        <end position="664"/>
    </location>
</feature>
<dbReference type="InterPro" id="IPR012434">
    <property type="entry name" value="DUF1631"/>
</dbReference>
<name>A0A6N8IY81_9BURK</name>
<accession>A0A6N8IY81</accession>
<sequence>MSWNRERRAPVGPAAPQQIAELADRLLPARACIVARFAKPCPTAIMNATMAKMLKLRLGVADDPSALQPSLNDCLGAVLQQAEPLMADVLQSLVKGLAPVGPQSVAAFQAPAVKAAILHLDKQAAPVRATYKAELSRLVYEGGGKDQVATEVLRYEDLQLFEDDQLDQSIEVARALQEVSLAVDDVLPSLDALVSTLLGWRTIQPGLNPLRPDVFVRSLQSTLARHMPDGAAREMLIAPAAGLLGVQLRRVYRELADWLRSSGVEPAVPLGGPKPGPGGKPAPVGTIAKTLLNLDRLRKLLAGDFDQPQGRPEFGHTVPASLAMLQELKQVDALVKRLEQRPKAAPAPAPAEPVDMLKAAPRQEPAPGPRLGRQLGDEVLRLMFDTLAQDDRLLPGYKEQLRSFEPAVRRLAEQDSRFFGDRTHPARQFLDRITQRSLAFKSESDDGWRRFLDTVKDAGRSLRDGKVVDADGFGELLDQLQGVWAEHDQVVRQRREEGARALLHAEQRNLLAQKLAVQFEQATEGVEVAPFVIDFLKGSWAQVVAEAQLSCTDGSDDPFGYRAAVEDLIWSVQKTTAQRGRARRLAQLVPPLLAKLREGLAGMEYPVELSQRFFDNLVTLHAAALKGAQDAAAQEAAQAVENEPAAPPADAGPWLAEDEAEESGWIDEESLPAQELLSAGVPAEPADEARPAVVAELRTGTWAELVVDGQWTRVQLTWASPHGTLFMFTSLAGMAHSMSRRTLDRLRSQGLLRVVAERNVVDDAFDQVAKAALKNSLKEG</sequence>
<gene>
    <name evidence="2" type="ORF">GON04_19060</name>
</gene>
<feature type="compositionally biased region" description="Low complexity" evidence="1">
    <location>
        <begin position="637"/>
        <end position="651"/>
    </location>
</feature>
<keyword evidence="3" id="KW-1185">Reference proteome</keyword>
<dbReference type="Pfam" id="PF07793">
    <property type="entry name" value="DUF1631"/>
    <property type="match status" value="1"/>
</dbReference>
<comment type="caution">
    <text evidence="2">The sequence shown here is derived from an EMBL/GenBank/DDBJ whole genome shotgun (WGS) entry which is preliminary data.</text>
</comment>
<proteinExistence type="predicted"/>
<evidence type="ECO:0000313" key="2">
    <source>
        <dbReference type="EMBL" id="MVQ31565.1"/>
    </source>
</evidence>